<dbReference type="InterPro" id="IPR022002">
    <property type="entry name" value="ChsH2_Znr"/>
</dbReference>
<gene>
    <name evidence="3" type="ORF">FV139_01205</name>
</gene>
<dbReference type="InterPro" id="IPR002878">
    <property type="entry name" value="ChsH2_C"/>
</dbReference>
<evidence type="ECO:0000259" key="2">
    <source>
        <dbReference type="Pfam" id="PF12172"/>
    </source>
</evidence>
<dbReference type="EMBL" id="VRZA01000001">
    <property type="protein sequence ID" value="TXS96151.1"/>
    <property type="molecule type" value="Genomic_DNA"/>
</dbReference>
<evidence type="ECO:0000259" key="1">
    <source>
        <dbReference type="Pfam" id="PF01796"/>
    </source>
</evidence>
<dbReference type="PANTHER" id="PTHR34075">
    <property type="entry name" value="BLR3430 PROTEIN"/>
    <property type="match status" value="1"/>
</dbReference>
<dbReference type="Proteomes" id="UP000321039">
    <property type="component" value="Unassembled WGS sequence"/>
</dbReference>
<evidence type="ECO:0000313" key="4">
    <source>
        <dbReference type="Proteomes" id="UP000321039"/>
    </source>
</evidence>
<accession>A0A5C9AA38</accession>
<dbReference type="Pfam" id="PF01796">
    <property type="entry name" value="OB_ChsH2_C"/>
    <property type="match status" value="1"/>
</dbReference>
<evidence type="ECO:0000313" key="3">
    <source>
        <dbReference type="EMBL" id="TXS96151.1"/>
    </source>
</evidence>
<dbReference type="InterPro" id="IPR012340">
    <property type="entry name" value="NA-bd_OB-fold"/>
</dbReference>
<proteinExistence type="predicted"/>
<reference evidence="3 4" key="1">
    <citation type="submission" date="2019-08" db="EMBL/GenBank/DDBJ databases">
        <title>Parahaliea maris sp. nov., isolated from the surface seawater.</title>
        <authorList>
            <person name="Liu Y."/>
        </authorList>
    </citation>
    <scope>NUCLEOTIDE SEQUENCE [LARGE SCALE GENOMIC DNA]</scope>
    <source>
        <strain evidence="3 4">HSLHS9</strain>
    </source>
</reference>
<dbReference type="Pfam" id="PF12172">
    <property type="entry name" value="zf-ChsH2"/>
    <property type="match status" value="1"/>
</dbReference>
<comment type="caution">
    <text evidence="3">The sequence shown here is derived from an EMBL/GenBank/DDBJ whole genome shotgun (WGS) entry which is preliminary data.</text>
</comment>
<feature type="domain" description="ChsH2 C-terminal OB-fold" evidence="1">
    <location>
        <begin position="51"/>
        <end position="115"/>
    </location>
</feature>
<organism evidence="3 4">
    <name type="scientific">Parahaliea maris</name>
    <dbReference type="NCBI Taxonomy" id="2716870"/>
    <lineage>
        <taxon>Bacteria</taxon>
        <taxon>Pseudomonadati</taxon>
        <taxon>Pseudomonadota</taxon>
        <taxon>Gammaproteobacteria</taxon>
        <taxon>Cellvibrionales</taxon>
        <taxon>Halieaceae</taxon>
        <taxon>Parahaliea</taxon>
    </lineage>
</organism>
<protein>
    <recommendedName>
        <fullName evidence="5">DNA-binding protein</fullName>
    </recommendedName>
</protein>
<dbReference type="SUPFAM" id="SSF50249">
    <property type="entry name" value="Nucleic acid-binding proteins"/>
    <property type="match status" value="1"/>
</dbReference>
<dbReference type="Gene3D" id="6.10.30.10">
    <property type="match status" value="1"/>
</dbReference>
<dbReference type="InterPro" id="IPR052513">
    <property type="entry name" value="Thioester_dehydratase-like"/>
</dbReference>
<keyword evidence="4" id="KW-1185">Reference proteome</keyword>
<dbReference type="RefSeq" id="WP_148066421.1">
    <property type="nucleotide sequence ID" value="NZ_VRZA01000001.1"/>
</dbReference>
<feature type="domain" description="ChsH2 rubredoxin-like zinc ribbon" evidence="2">
    <location>
        <begin position="17"/>
        <end position="47"/>
    </location>
</feature>
<dbReference type="AlphaFoldDB" id="A0A5C9AA38"/>
<sequence length="140" mass="15513">MVQPDTNDPVTGPFWLAASEQRLVMSWCERCDCAVWYPKPACPECGGLLHWKTLSGDATLLSWTVVSKTMNPSFNGSYIPALVVPRDAPGTRLVTQLVDCEPAELVCDMPLALRFGMLQPREGDPYMAPLFTPFRLRVGP</sequence>
<dbReference type="PANTHER" id="PTHR34075:SF5">
    <property type="entry name" value="BLR3430 PROTEIN"/>
    <property type="match status" value="1"/>
</dbReference>
<evidence type="ECO:0008006" key="5">
    <source>
        <dbReference type="Google" id="ProtNLM"/>
    </source>
</evidence>
<name>A0A5C9AA38_9GAMM</name>